<dbReference type="Proteomes" id="UP000281553">
    <property type="component" value="Unassembled WGS sequence"/>
</dbReference>
<evidence type="ECO:0000256" key="1">
    <source>
        <dbReference type="ARBA" id="ARBA00022723"/>
    </source>
</evidence>
<protein>
    <submittedName>
        <fullName evidence="4">Uncharacterized protein</fullName>
    </submittedName>
</protein>
<dbReference type="GO" id="GO:0046872">
    <property type="term" value="F:metal ion binding"/>
    <property type="evidence" value="ECO:0007669"/>
    <property type="project" value="UniProtKB-KW"/>
</dbReference>
<evidence type="ECO:0000256" key="3">
    <source>
        <dbReference type="ARBA" id="ARBA00022842"/>
    </source>
</evidence>
<evidence type="ECO:0000313" key="4">
    <source>
        <dbReference type="EMBL" id="VDN14051.1"/>
    </source>
</evidence>
<evidence type="ECO:0000313" key="5">
    <source>
        <dbReference type="Proteomes" id="UP000281553"/>
    </source>
</evidence>
<reference evidence="4 5" key="1">
    <citation type="submission" date="2018-11" db="EMBL/GenBank/DDBJ databases">
        <authorList>
            <consortium name="Pathogen Informatics"/>
        </authorList>
    </citation>
    <scope>NUCLEOTIDE SEQUENCE [LARGE SCALE GENOMIC DNA]</scope>
</reference>
<dbReference type="EMBL" id="UYRU01058108">
    <property type="protein sequence ID" value="VDN14051.1"/>
    <property type="molecule type" value="Genomic_DNA"/>
</dbReference>
<keyword evidence="2" id="KW-0378">Hydrolase</keyword>
<dbReference type="InterPro" id="IPR036412">
    <property type="entry name" value="HAD-like_sf"/>
</dbReference>
<evidence type="ECO:0000256" key="2">
    <source>
        <dbReference type="ARBA" id="ARBA00022801"/>
    </source>
</evidence>
<keyword evidence="1" id="KW-0479">Metal-binding</keyword>
<keyword evidence="3" id="KW-0460">Magnesium</keyword>
<proteinExistence type="predicted"/>
<sequence length="110" mass="13032">MENEIDINNTEAYRADLRRLALVEDLLLKNQGQAILTDWRKERDHLRFLTKVCFNKHFGSIFRSFHNPSYFSQRLGQYASMYTSSVTNLLALPLNHTCYPRRTPLPHEYL</sequence>
<dbReference type="GO" id="GO:0008253">
    <property type="term" value="F:5'-nucleotidase activity"/>
    <property type="evidence" value="ECO:0007669"/>
    <property type="project" value="TreeGrafter"/>
</dbReference>
<name>A0A3P7M7F5_DIBLA</name>
<dbReference type="InterPro" id="IPR008380">
    <property type="entry name" value="HAD-SF_hydro_IG_5-nucl"/>
</dbReference>
<dbReference type="Pfam" id="PF05761">
    <property type="entry name" value="5_nucleotid"/>
    <property type="match status" value="1"/>
</dbReference>
<dbReference type="OrthoDB" id="409330at2759"/>
<dbReference type="PANTHER" id="PTHR12103">
    <property type="entry name" value="5'-NUCLEOTIDASE DOMAIN-CONTAINING"/>
    <property type="match status" value="1"/>
</dbReference>
<organism evidence="4 5">
    <name type="scientific">Dibothriocephalus latus</name>
    <name type="common">Fish tapeworm</name>
    <name type="synonym">Diphyllobothrium latum</name>
    <dbReference type="NCBI Taxonomy" id="60516"/>
    <lineage>
        <taxon>Eukaryota</taxon>
        <taxon>Metazoa</taxon>
        <taxon>Spiralia</taxon>
        <taxon>Lophotrochozoa</taxon>
        <taxon>Platyhelminthes</taxon>
        <taxon>Cestoda</taxon>
        <taxon>Eucestoda</taxon>
        <taxon>Diphyllobothriidea</taxon>
        <taxon>Diphyllobothriidae</taxon>
        <taxon>Dibothriocephalus</taxon>
    </lineage>
</organism>
<dbReference type="AlphaFoldDB" id="A0A3P7M7F5"/>
<gene>
    <name evidence="4" type="ORF">DILT_LOCUS9882</name>
</gene>
<keyword evidence="5" id="KW-1185">Reference proteome</keyword>
<accession>A0A3P7M7F5</accession>
<dbReference type="PANTHER" id="PTHR12103:SF12">
    <property type="entry name" value="FI20020P1"/>
    <property type="match status" value="1"/>
</dbReference>
<dbReference type="SUPFAM" id="SSF56784">
    <property type="entry name" value="HAD-like"/>
    <property type="match status" value="1"/>
</dbReference>